<dbReference type="InterPro" id="IPR001680">
    <property type="entry name" value="WD40_rpt"/>
</dbReference>
<evidence type="ECO:0000256" key="4">
    <source>
        <dbReference type="SAM" id="MobiDB-lite"/>
    </source>
</evidence>
<dbReference type="Proteomes" id="UP000722791">
    <property type="component" value="Unassembled WGS sequence"/>
</dbReference>
<feature type="region of interest" description="Disordered" evidence="4">
    <location>
        <begin position="1"/>
        <end position="107"/>
    </location>
</feature>
<keyword evidence="1 3" id="KW-0853">WD repeat</keyword>
<proteinExistence type="predicted"/>
<dbReference type="InterPro" id="IPR015943">
    <property type="entry name" value="WD40/YVTN_repeat-like_dom_sf"/>
</dbReference>
<protein>
    <submittedName>
        <fullName evidence="5">Uncharacterized protein</fullName>
    </submittedName>
</protein>
<dbReference type="AlphaFoldDB" id="A0A8J4LN89"/>
<dbReference type="InterPro" id="IPR011047">
    <property type="entry name" value="Quinoprotein_ADH-like_sf"/>
</dbReference>
<dbReference type="SMART" id="SM00320">
    <property type="entry name" value="WD40"/>
    <property type="match status" value="2"/>
</dbReference>
<dbReference type="Gene3D" id="2.130.10.10">
    <property type="entry name" value="YVTN repeat-like/Quinoprotein amine dehydrogenase"/>
    <property type="match status" value="1"/>
</dbReference>
<keyword evidence="2" id="KW-0677">Repeat</keyword>
<evidence type="ECO:0000256" key="3">
    <source>
        <dbReference type="PROSITE-ProRule" id="PRU00221"/>
    </source>
</evidence>
<dbReference type="GO" id="GO:0080008">
    <property type="term" value="C:Cul4-RING E3 ubiquitin ligase complex"/>
    <property type="evidence" value="ECO:0007669"/>
    <property type="project" value="TreeGrafter"/>
</dbReference>
<feature type="compositionally biased region" description="Gly residues" evidence="4">
    <location>
        <begin position="98"/>
        <end position="107"/>
    </location>
</feature>
<organism evidence="5 6">
    <name type="scientific">Volvox reticuliferus</name>
    <dbReference type="NCBI Taxonomy" id="1737510"/>
    <lineage>
        <taxon>Eukaryota</taxon>
        <taxon>Viridiplantae</taxon>
        <taxon>Chlorophyta</taxon>
        <taxon>core chlorophytes</taxon>
        <taxon>Chlorophyceae</taxon>
        <taxon>CS clade</taxon>
        <taxon>Chlamydomonadales</taxon>
        <taxon>Volvocaceae</taxon>
        <taxon>Volvox</taxon>
    </lineage>
</organism>
<accession>A0A8J4LN89</accession>
<gene>
    <name evidence="5" type="ORF">Vretimale_8405</name>
</gene>
<evidence type="ECO:0000256" key="1">
    <source>
        <dbReference type="ARBA" id="ARBA00022574"/>
    </source>
</evidence>
<dbReference type="PROSITE" id="PS50082">
    <property type="entry name" value="WD_REPEATS_2"/>
    <property type="match status" value="1"/>
</dbReference>
<feature type="repeat" description="WD" evidence="3">
    <location>
        <begin position="140"/>
        <end position="164"/>
    </location>
</feature>
<sequence length="320" mass="33277">MSSSNNKNSSSNNNKNSISNNNKNSISNNKSSISNNNKNSSSSSSAFPRDHGERQGAGASTSAPSRMSIPHAGTPSSATVPSSRGVGSIPMPDRRSDGSGGGGGGSDDGAGDFLRCFDGHKNVMTIKEVAFFGGSGYGPSYVVSGSDDGHVFMWDYDTAEIVRMLPVQEHAIPNFLAVHPSESLIAASGHGGLVKVWAPGAAKGCASRGEAEEDGVRQEDVRGERLRALVAANRADLRRRQADAEAEMAAAGGGRPPVTGWATFAAVSGLASGFCSTEPHLLSSSFHRVTFPIPSGHPRSHRGHNGGEWDPGSCPYGVRR</sequence>
<feature type="compositionally biased region" description="Low complexity" evidence="4">
    <location>
        <begin position="1"/>
        <end position="45"/>
    </location>
</feature>
<evidence type="ECO:0000313" key="5">
    <source>
        <dbReference type="EMBL" id="GIM03740.1"/>
    </source>
</evidence>
<dbReference type="InterPro" id="IPR045151">
    <property type="entry name" value="DCAF8"/>
</dbReference>
<dbReference type="Pfam" id="PF00400">
    <property type="entry name" value="WD40"/>
    <property type="match status" value="2"/>
</dbReference>
<evidence type="ECO:0000313" key="6">
    <source>
        <dbReference type="Proteomes" id="UP000722791"/>
    </source>
</evidence>
<reference evidence="5" key="1">
    <citation type="journal article" date="2021" name="Proc. Natl. Acad. Sci. U.S.A.">
        <title>Three genomes in the algal genus Volvox reveal the fate of a haploid sex-determining region after a transition to homothallism.</title>
        <authorList>
            <person name="Yamamoto K."/>
            <person name="Hamaji T."/>
            <person name="Kawai-Toyooka H."/>
            <person name="Matsuzaki R."/>
            <person name="Takahashi F."/>
            <person name="Nishimura Y."/>
            <person name="Kawachi M."/>
            <person name="Noguchi H."/>
            <person name="Minakuchi Y."/>
            <person name="Umen J.G."/>
            <person name="Toyoda A."/>
            <person name="Nozaki H."/>
        </authorList>
    </citation>
    <scope>NUCLEOTIDE SEQUENCE</scope>
    <source>
        <strain evidence="5">NIES-3785</strain>
    </source>
</reference>
<dbReference type="PANTHER" id="PTHR15574:SF40">
    <property type="entry name" value="WD AND TETRATRICOPEPTIDE REPEATS PROTEIN 1"/>
    <property type="match status" value="1"/>
</dbReference>
<dbReference type="SUPFAM" id="SSF50998">
    <property type="entry name" value="Quinoprotein alcohol dehydrogenase-like"/>
    <property type="match status" value="1"/>
</dbReference>
<comment type="caution">
    <text evidence="5">The sequence shown here is derived from an EMBL/GenBank/DDBJ whole genome shotgun (WGS) entry which is preliminary data.</text>
</comment>
<dbReference type="EMBL" id="BNCQ01000014">
    <property type="protein sequence ID" value="GIM03740.1"/>
    <property type="molecule type" value="Genomic_DNA"/>
</dbReference>
<dbReference type="PANTHER" id="PTHR15574">
    <property type="entry name" value="WD REPEAT DOMAIN-CONTAINING FAMILY"/>
    <property type="match status" value="1"/>
</dbReference>
<dbReference type="GO" id="GO:0005737">
    <property type="term" value="C:cytoplasm"/>
    <property type="evidence" value="ECO:0007669"/>
    <property type="project" value="TreeGrafter"/>
</dbReference>
<evidence type="ECO:0000256" key="2">
    <source>
        <dbReference type="ARBA" id="ARBA00022737"/>
    </source>
</evidence>
<dbReference type="GO" id="GO:0045717">
    <property type="term" value="P:negative regulation of fatty acid biosynthetic process"/>
    <property type="evidence" value="ECO:0007669"/>
    <property type="project" value="TreeGrafter"/>
</dbReference>
<feature type="region of interest" description="Disordered" evidence="4">
    <location>
        <begin position="297"/>
        <end position="320"/>
    </location>
</feature>
<name>A0A8J4LN89_9CHLO</name>